<gene>
    <name evidence="2" type="ORF">POCTA_138.1.T0710140</name>
</gene>
<accession>A0A8S1VNQ2</accession>
<evidence type="ECO:0000313" key="3">
    <source>
        <dbReference type="Proteomes" id="UP000683925"/>
    </source>
</evidence>
<feature type="region of interest" description="Disordered" evidence="1">
    <location>
        <begin position="175"/>
        <end position="210"/>
    </location>
</feature>
<protein>
    <submittedName>
        <fullName evidence="2">Uncharacterized protein</fullName>
    </submittedName>
</protein>
<sequence length="380" mass="44531">MSERSLSPTDYYELKHVKSIKVNQNSIKKRRSIYQKSNLQLQLESNRCNLSCECSNCGKPNGFQLKIHVELPLKETRYQKKQRILKKFKAVGNAIIFILIYKLEAIKNWKKKMHNLKLSKNLTILRRPAVFLINNQPSTFYLLKDRNIILTHQFPSKNSLELSKGHHTEFSHTIYTQQTSSNPRELRPFDPSPARPKSRPQIDNSGKIKNGNEYFSEVQQLQTSKESQTKLKRLVRSKAIQKTVEMCSCKSQNTLQNSQDEEVLMNESVHRFQQSNQKVSRRRSSIQLYLDKIFKNTESVKKENNLKPLNIFNEEINKSKSKYHLRSTSQFYLTNSQSQLVPYYEQIRTTTNSSYYNNKKNGIKTMTLVKNKSKAIKIKK</sequence>
<dbReference type="Proteomes" id="UP000683925">
    <property type="component" value="Unassembled WGS sequence"/>
</dbReference>
<proteinExistence type="predicted"/>
<organism evidence="2 3">
    <name type="scientific">Paramecium octaurelia</name>
    <dbReference type="NCBI Taxonomy" id="43137"/>
    <lineage>
        <taxon>Eukaryota</taxon>
        <taxon>Sar</taxon>
        <taxon>Alveolata</taxon>
        <taxon>Ciliophora</taxon>
        <taxon>Intramacronucleata</taxon>
        <taxon>Oligohymenophorea</taxon>
        <taxon>Peniculida</taxon>
        <taxon>Parameciidae</taxon>
        <taxon>Paramecium</taxon>
    </lineage>
</organism>
<evidence type="ECO:0000256" key="1">
    <source>
        <dbReference type="SAM" id="MobiDB-lite"/>
    </source>
</evidence>
<dbReference type="AlphaFoldDB" id="A0A8S1VNQ2"/>
<keyword evidence="3" id="KW-1185">Reference proteome</keyword>
<name>A0A8S1VNQ2_PAROT</name>
<comment type="caution">
    <text evidence="2">The sequence shown here is derived from an EMBL/GenBank/DDBJ whole genome shotgun (WGS) entry which is preliminary data.</text>
</comment>
<dbReference type="OrthoDB" id="304993at2759"/>
<dbReference type="EMBL" id="CAJJDP010000070">
    <property type="protein sequence ID" value="CAD8178567.1"/>
    <property type="molecule type" value="Genomic_DNA"/>
</dbReference>
<reference evidence="2" key="1">
    <citation type="submission" date="2021-01" db="EMBL/GenBank/DDBJ databases">
        <authorList>
            <consortium name="Genoscope - CEA"/>
            <person name="William W."/>
        </authorList>
    </citation>
    <scope>NUCLEOTIDE SEQUENCE</scope>
</reference>
<evidence type="ECO:0000313" key="2">
    <source>
        <dbReference type="EMBL" id="CAD8178567.1"/>
    </source>
</evidence>